<sequence length="51" mass="5463">MHGIITQGVAHVHHAITSLTIEHAAAIIGGTCAVGRLLLQYLSFRRGKSKQ</sequence>
<reference evidence="2" key="1">
    <citation type="submission" date="2022-03" db="EMBL/GenBank/DDBJ databases">
        <title>Bacterial whole genome sequence for Hymenobacter sp. DH14.</title>
        <authorList>
            <person name="Le V."/>
        </authorList>
    </citation>
    <scope>NUCLEOTIDE SEQUENCE</scope>
    <source>
        <strain evidence="2">DH14</strain>
    </source>
</reference>
<feature type="transmembrane region" description="Helical" evidence="1">
    <location>
        <begin position="24"/>
        <end position="44"/>
    </location>
</feature>
<organism evidence="2 3">
    <name type="scientific">Hymenobacter cyanobacteriorum</name>
    <dbReference type="NCBI Taxonomy" id="2926463"/>
    <lineage>
        <taxon>Bacteria</taxon>
        <taxon>Pseudomonadati</taxon>
        <taxon>Bacteroidota</taxon>
        <taxon>Cytophagia</taxon>
        <taxon>Cytophagales</taxon>
        <taxon>Hymenobacteraceae</taxon>
        <taxon>Hymenobacter</taxon>
    </lineage>
</organism>
<keyword evidence="1" id="KW-0472">Membrane</keyword>
<accession>A0A9X1VFW7</accession>
<evidence type="ECO:0000256" key="1">
    <source>
        <dbReference type="SAM" id="Phobius"/>
    </source>
</evidence>
<name>A0A9X1VFW7_9BACT</name>
<evidence type="ECO:0000313" key="2">
    <source>
        <dbReference type="EMBL" id="MCI1187858.1"/>
    </source>
</evidence>
<keyword evidence="1" id="KW-0812">Transmembrane</keyword>
<dbReference type="Proteomes" id="UP001139193">
    <property type="component" value="Unassembled WGS sequence"/>
</dbReference>
<protein>
    <submittedName>
        <fullName evidence="2">Uncharacterized protein</fullName>
    </submittedName>
</protein>
<gene>
    <name evidence="2" type="ORF">MON38_10540</name>
</gene>
<keyword evidence="1" id="KW-1133">Transmembrane helix</keyword>
<proteinExistence type="predicted"/>
<evidence type="ECO:0000313" key="3">
    <source>
        <dbReference type="Proteomes" id="UP001139193"/>
    </source>
</evidence>
<dbReference type="AlphaFoldDB" id="A0A9X1VFW7"/>
<dbReference type="RefSeq" id="WP_241936131.1">
    <property type="nucleotide sequence ID" value="NZ_JALBGC010000003.1"/>
</dbReference>
<keyword evidence="3" id="KW-1185">Reference proteome</keyword>
<comment type="caution">
    <text evidence="2">The sequence shown here is derived from an EMBL/GenBank/DDBJ whole genome shotgun (WGS) entry which is preliminary data.</text>
</comment>
<dbReference type="EMBL" id="JALBGC010000003">
    <property type="protein sequence ID" value="MCI1187858.1"/>
    <property type="molecule type" value="Genomic_DNA"/>
</dbReference>